<dbReference type="Gene3D" id="3.40.630.10">
    <property type="entry name" value="Zn peptidases"/>
    <property type="match status" value="1"/>
</dbReference>
<dbReference type="GO" id="GO:0016485">
    <property type="term" value="P:protein processing"/>
    <property type="evidence" value="ECO:0007669"/>
    <property type="project" value="TreeGrafter"/>
</dbReference>
<dbReference type="InterPro" id="IPR000834">
    <property type="entry name" value="Peptidase_M14"/>
</dbReference>
<dbReference type="GO" id="GO:0006518">
    <property type="term" value="P:peptide metabolic process"/>
    <property type="evidence" value="ECO:0007669"/>
    <property type="project" value="TreeGrafter"/>
</dbReference>
<dbReference type="SUPFAM" id="SSF53187">
    <property type="entry name" value="Zn-dependent exopeptidases"/>
    <property type="match status" value="1"/>
</dbReference>
<feature type="domain" description="Peptidase M14" evidence="4">
    <location>
        <begin position="1"/>
        <end position="282"/>
    </location>
</feature>
<dbReference type="Proteomes" id="UP000046393">
    <property type="component" value="Unplaced"/>
</dbReference>
<evidence type="ECO:0000256" key="1">
    <source>
        <dbReference type="ARBA" id="ARBA00005988"/>
    </source>
</evidence>
<dbReference type="GO" id="GO:0005615">
    <property type="term" value="C:extracellular space"/>
    <property type="evidence" value="ECO:0007669"/>
    <property type="project" value="TreeGrafter"/>
</dbReference>
<comment type="similarity">
    <text evidence="1 3">Belongs to the peptidase M14 family.</text>
</comment>
<dbReference type="Pfam" id="PF00246">
    <property type="entry name" value="Peptidase_M14"/>
    <property type="match status" value="1"/>
</dbReference>
<keyword evidence="2" id="KW-0325">Glycoprotein</keyword>
<evidence type="ECO:0000256" key="2">
    <source>
        <dbReference type="ARBA" id="ARBA00023180"/>
    </source>
</evidence>
<dbReference type="STRING" id="451379.A0A0N5AL08"/>
<evidence type="ECO:0000259" key="4">
    <source>
        <dbReference type="PROSITE" id="PS52035"/>
    </source>
</evidence>
<dbReference type="PRINTS" id="PR00765">
    <property type="entry name" value="CRBOXYPTASEA"/>
</dbReference>
<dbReference type="Gene3D" id="2.60.40.1120">
    <property type="entry name" value="Carboxypeptidase-like, regulatory domain"/>
    <property type="match status" value="1"/>
</dbReference>
<evidence type="ECO:0000256" key="3">
    <source>
        <dbReference type="PROSITE-ProRule" id="PRU01379"/>
    </source>
</evidence>
<dbReference type="AlphaFoldDB" id="A0A0N5AL08"/>
<dbReference type="WBParaSite" id="SMUV_0000519901-mRNA-1">
    <property type="protein sequence ID" value="SMUV_0000519901-mRNA-1"/>
    <property type="gene ID" value="SMUV_0000519901"/>
</dbReference>
<dbReference type="SMART" id="SM00631">
    <property type="entry name" value="Zn_pept"/>
    <property type="match status" value="1"/>
</dbReference>
<accession>A0A0N5AL08</accession>
<reference evidence="6" key="1">
    <citation type="submission" date="2017-02" db="UniProtKB">
        <authorList>
            <consortium name="WormBaseParasite"/>
        </authorList>
    </citation>
    <scope>IDENTIFICATION</scope>
</reference>
<dbReference type="GO" id="GO:0004181">
    <property type="term" value="F:metallocarboxypeptidase activity"/>
    <property type="evidence" value="ECO:0007669"/>
    <property type="project" value="InterPro"/>
</dbReference>
<dbReference type="InterPro" id="IPR050753">
    <property type="entry name" value="Peptidase_M14_domain"/>
</dbReference>
<sequence length="436" mass="49605">MNIPNILYSRKFPNITYFYSIGKSVNGRDLPVIAIASEARYDDFNIPDFKFIANVHGNEVIGLELLLILVQVLLENYGKNEYLTKLINTTSIHIMPTMNPDGYENYRSDKTNPNAGFTNANMVDLETDFPYQQQKNTKLLQPETQAVMKWTKTIPFLLSANLRDGAYFVSYPSYNCSRKNGACRNRDHRLLVRLAYEYMHLQLPHFNQVKADCPLQDNSNSRILNEAEYSPKIDTMQNWNYINSNCIELTFFLHCQQISSSNTLRQLWDMHKYSLINYISQIHQSLNGYVRNRNTGLGIQGVEVNVKGSGKPVYSQNNGAFFRLLNPGTYTVLFTHPLYVTVKQQFKITAGPSTKRKAIILMTSVNVSNANQHVDDHKYVIDTRAAVTLNMQLSNISQLNPVLTLPASVDISSNCCCKFLANTFAVTMLISLVPVF</sequence>
<dbReference type="SUPFAM" id="SSF49464">
    <property type="entry name" value="Carboxypeptidase regulatory domain-like"/>
    <property type="match status" value="1"/>
</dbReference>
<dbReference type="Pfam" id="PF13620">
    <property type="entry name" value="CarboxypepD_reg"/>
    <property type="match status" value="1"/>
</dbReference>
<keyword evidence="5" id="KW-1185">Reference proteome</keyword>
<dbReference type="PANTHER" id="PTHR11532">
    <property type="entry name" value="PROTEASE M14 CARBOXYPEPTIDASE"/>
    <property type="match status" value="1"/>
</dbReference>
<comment type="caution">
    <text evidence="3">Lacks conserved residue(s) required for the propagation of feature annotation.</text>
</comment>
<evidence type="ECO:0000313" key="5">
    <source>
        <dbReference type="Proteomes" id="UP000046393"/>
    </source>
</evidence>
<organism evidence="5 6">
    <name type="scientific">Syphacia muris</name>
    <dbReference type="NCBI Taxonomy" id="451379"/>
    <lineage>
        <taxon>Eukaryota</taxon>
        <taxon>Metazoa</taxon>
        <taxon>Ecdysozoa</taxon>
        <taxon>Nematoda</taxon>
        <taxon>Chromadorea</taxon>
        <taxon>Rhabditida</taxon>
        <taxon>Spirurina</taxon>
        <taxon>Oxyuridomorpha</taxon>
        <taxon>Oxyuroidea</taxon>
        <taxon>Oxyuridae</taxon>
        <taxon>Syphacia</taxon>
    </lineage>
</organism>
<name>A0A0N5AL08_9BILA</name>
<protein>
    <submittedName>
        <fullName evidence="6">Peptidase_M14 domain-containing protein</fullName>
    </submittedName>
</protein>
<evidence type="ECO:0000313" key="6">
    <source>
        <dbReference type="WBParaSite" id="SMUV_0000519901-mRNA-1"/>
    </source>
</evidence>
<proteinExistence type="inferred from homology"/>
<dbReference type="GO" id="GO:0008270">
    <property type="term" value="F:zinc ion binding"/>
    <property type="evidence" value="ECO:0007669"/>
    <property type="project" value="InterPro"/>
</dbReference>
<dbReference type="InterPro" id="IPR008969">
    <property type="entry name" value="CarboxyPept-like_regulatory"/>
</dbReference>
<dbReference type="PROSITE" id="PS52035">
    <property type="entry name" value="PEPTIDASE_M14"/>
    <property type="match status" value="1"/>
</dbReference>
<dbReference type="PANTHER" id="PTHR11532:SF73">
    <property type="entry name" value="CARBOXYPEPTIDASE D"/>
    <property type="match status" value="1"/>
</dbReference>